<dbReference type="RefSeq" id="WP_122917297.1">
    <property type="nucleotide sequence ID" value="NZ_RHHQ01000007.1"/>
</dbReference>
<dbReference type="AlphaFoldDB" id="A0A3M8DSA7"/>
<evidence type="ECO:0000313" key="1">
    <source>
        <dbReference type="EMBL" id="RNB90369.1"/>
    </source>
</evidence>
<evidence type="ECO:0000313" key="2">
    <source>
        <dbReference type="Proteomes" id="UP000271031"/>
    </source>
</evidence>
<name>A0A3M8DSA7_9BACL</name>
<dbReference type="OrthoDB" id="2469045at2"/>
<accession>A0A3M8DSA7</accession>
<protein>
    <submittedName>
        <fullName evidence="1">Uncharacterized protein</fullName>
    </submittedName>
</protein>
<comment type="caution">
    <text evidence="1">The sequence shown here is derived from an EMBL/GenBank/DDBJ whole genome shotgun (WGS) entry which is preliminary data.</text>
</comment>
<gene>
    <name evidence="1" type="ORF">EDM56_07600</name>
</gene>
<dbReference type="EMBL" id="RHHQ01000007">
    <property type="protein sequence ID" value="RNB90369.1"/>
    <property type="molecule type" value="Genomic_DNA"/>
</dbReference>
<reference evidence="1 2" key="1">
    <citation type="submission" date="2018-10" db="EMBL/GenBank/DDBJ databases">
        <title>Phylogenomics of Brevibacillus.</title>
        <authorList>
            <person name="Dunlap C."/>
        </authorList>
    </citation>
    <scope>NUCLEOTIDE SEQUENCE [LARGE SCALE GENOMIC DNA]</scope>
    <source>
        <strain evidence="1 2">JCM 15716</strain>
    </source>
</reference>
<organism evidence="1 2">
    <name type="scientific">Brevibacillus fluminis</name>
    <dbReference type="NCBI Taxonomy" id="511487"/>
    <lineage>
        <taxon>Bacteria</taxon>
        <taxon>Bacillati</taxon>
        <taxon>Bacillota</taxon>
        <taxon>Bacilli</taxon>
        <taxon>Bacillales</taxon>
        <taxon>Paenibacillaceae</taxon>
        <taxon>Brevibacillus</taxon>
    </lineage>
</organism>
<keyword evidence="2" id="KW-1185">Reference proteome</keyword>
<proteinExistence type="predicted"/>
<sequence>MNYRIVQQVTLVDMNNELINEVFFDHGVFETFFLPIGSSVVTRPLGLKQFEVVHDRRTDDVVRFKIIDTEINLVTQGQEVRAFLEPITLIIGQHDVGEFYEE</sequence>
<dbReference type="Proteomes" id="UP000271031">
    <property type="component" value="Unassembled WGS sequence"/>
</dbReference>